<proteinExistence type="predicted"/>
<dbReference type="AlphaFoldDB" id="A0A078LPN8"/>
<dbReference type="HOGENOM" id="CLU_3315714_0_0_6"/>
<name>A0A078LPN8_9PSED</name>
<evidence type="ECO:0000313" key="1">
    <source>
        <dbReference type="EMBL" id="CDZ93054.1"/>
    </source>
</evidence>
<organism evidence="1 2">
    <name type="scientific">Pseudomonas saudiphocaensis</name>
    <dbReference type="NCBI Taxonomy" id="1499686"/>
    <lineage>
        <taxon>Bacteria</taxon>
        <taxon>Pseudomonadati</taxon>
        <taxon>Pseudomonadota</taxon>
        <taxon>Gammaproteobacteria</taxon>
        <taxon>Pseudomonadales</taxon>
        <taxon>Pseudomonadaceae</taxon>
        <taxon>Pseudomonas</taxon>
    </lineage>
</organism>
<gene>
    <name evidence="1" type="ORF">BN1079_00334</name>
</gene>
<dbReference type="STRING" id="1499686.BN1079_00334"/>
<dbReference type="Proteomes" id="UP000053902">
    <property type="component" value="Unassembled WGS sequence"/>
</dbReference>
<reference evidence="1 2" key="1">
    <citation type="submission" date="2014-07" db="EMBL/GenBank/DDBJ databases">
        <authorList>
            <person name="Urmite Genomes Urmite Genomes"/>
        </authorList>
    </citation>
    <scope>NUCLEOTIDE SEQUENCE [LARGE SCALE GENOMIC DNA]</scope>
    <source>
        <strain evidence="1 2">20_BN</strain>
    </source>
</reference>
<keyword evidence="2" id="KW-1185">Reference proteome</keyword>
<accession>A0A078LPN8</accession>
<evidence type="ECO:0000313" key="2">
    <source>
        <dbReference type="Proteomes" id="UP000053902"/>
    </source>
</evidence>
<dbReference type="EMBL" id="CCSF01000001">
    <property type="protein sequence ID" value="CDZ93054.1"/>
    <property type="molecule type" value="Genomic_DNA"/>
</dbReference>
<sequence length="39" mass="4572">MLVADDEYLRGMECPVQWMKTLLRFIPTVPPFDAAEQIF</sequence>
<protein>
    <submittedName>
        <fullName evidence="1">Uncharacterized protein</fullName>
    </submittedName>
</protein>